<name>A0A934QKP7_9PROT</name>
<dbReference type="Gene3D" id="3.30.1110.10">
    <property type="match status" value="1"/>
</dbReference>
<feature type="domain" description="Carbohydrate kinase PfkB" evidence="4">
    <location>
        <begin position="60"/>
        <end position="316"/>
    </location>
</feature>
<dbReference type="Gene3D" id="3.40.1190.20">
    <property type="match status" value="1"/>
</dbReference>
<dbReference type="PROSITE" id="PS00584">
    <property type="entry name" value="PFKB_KINASES_2"/>
    <property type="match status" value="1"/>
</dbReference>
<evidence type="ECO:0000256" key="2">
    <source>
        <dbReference type="ARBA" id="ARBA00022679"/>
    </source>
</evidence>
<evidence type="ECO:0000313" key="6">
    <source>
        <dbReference type="Proteomes" id="UP000778970"/>
    </source>
</evidence>
<dbReference type="PANTHER" id="PTHR43320">
    <property type="entry name" value="SUGAR KINASE"/>
    <property type="match status" value="1"/>
</dbReference>
<organism evidence="5 6">
    <name type="scientific">Rhodovibrio salinarum</name>
    <dbReference type="NCBI Taxonomy" id="1087"/>
    <lineage>
        <taxon>Bacteria</taxon>
        <taxon>Pseudomonadati</taxon>
        <taxon>Pseudomonadota</taxon>
        <taxon>Alphaproteobacteria</taxon>
        <taxon>Rhodospirillales</taxon>
        <taxon>Rhodovibrionaceae</taxon>
        <taxon>Rhodovibrio</taxon>
    </lineage>
</organism>
<proteinExistence type="inferred from homology"/>
<keyword evidence="2" id="KW-0808">Transferase</keyword>
<dbReference type="InterPro" id="IPR011611">
    <property type="entry name" value="PfkB_dom"/>
</dbReference>
<dbReference type="AlphaFoldDB" id="A0A934QKP7"/>
<reference evidence="5" key="1">
    <citation type="submission" date="2017-08" db="EMBL/GenBank/DDBJ databases">
        <authorList>
            <person name="Imhoff J.F."/>
            <person name="Rahn T."/>
            <person name="Kuenzel S."/>
            <person name="Neulinger S.C."/>
        </authorList>
    </citation>
    <scope>NUCLEOTIDE SEQUENCE</scope>
    <source>
        <strain evidence="5">DSM 9154</strain>
    </source>
</reference>
<dbReference type="InterPro" id="IPR052700">
    <property type="entry name" value="Carb_kinase_PfkB-like"/>
</dbReference>
<comment type="similarity">
    <text evidence="1">Belongs to the carbohydrate kinase PfkB family.</text>
</comment>
<dbReference type="PANTHER" id="PTHR43320:SF3">
    <property type="entry name" value="CARBOHYDRATE KINASE PFKB DOMAIN-CONTAINING PROTEIN"/>
    <property type="match status" value="1"/>
</dbReference>
<dbReference type="GO" id="GO:0016301">
    <property type="term" value="F:kinase activity"/>
    <property type="evidence" value="ECO:0007669"/>
    <property type="project" value="UniProtKB-KW"/>
</dbReference>
<protein>
    <submittedName>
        <fullName evidence="5">Adenosine kinase</fullName>
    </submittedName>
</protein>
<evidence type="ECO:0000259" key="4">
    <source>
        <dbReference type="Pfam" id="PF00294"/>
    </source>
</evidence>
<evidence type="ECO:0000256" key="1">
    <source>
        <dbReference type="ARBA" id="ARBA00010688"/>
    </source>
</evidence>
<keyword evidence="3 5" id="KW-0418">Kinase</keyword>
<keyword evidence="6" id="KW-1185">Reference proteome</keyword>
<dbReference type="EMBL" id="NRRE01000028">
    <property type="protein sequence ID" value="MBK1698676.1"/>
    <property type="molecule type" value="Genomic_DNA"/>
</dbReference>
<dbReference type="Proteomes" id="UP000778970">
    <property type="component" value="Unassembled WGS sequence"/>
</dbReference>
<dbReference type="InterPro" id="IPR002173">
    <property type="entry name" value="Carboh/pur_kinase_PfkB_CS"/>
</dbReference>
<dbReference type="SUPFAM" id="SSF53613">
    <property type="entry name" value="Ribokinase-like"/>
    <property type="match status" value="1"/>
</dbReference>
<accession>A0A934QKP7</accession>
<reference evidence="5" key="2">
    <citation type="journal article" date="2020" name="Microorganisms">
        <title>Osmotic Adaptation and Compatible Solute Biosynthesis of Phototrophic Bacteria as Revealed from Genome Analyses.</title>
        <authorList>
            <person name="Imhoff J.F."/>
            <person name="Rahn T."/>
            <person name="Kunzel S."/>
            <person name="Keller A."/>
            <person name="Neulinger S.C."/>
        </authorList>
    </citation>
    <scope>NUCLEOTIDE SEQUENCE</scope>
    <source>
        <strain evidence="5">DSM 9154</strain>
    </source>
</reference>
<evidence type="ECO:0000256" key="3">
    <source>
        <dbReference type="ARBA" id="ARBA00022777"/>
    </source>
</evidence>
<sequence length="329" mass="34466">MADKNYKVVGIGNAVVDVLVNVEDSFLEKHGLTKGGMQLGDEETAERLYQAMPSGIECSGGSVGNTVAALGALGAKTGYIGKVADDELGLVYAHDMKANGVTFQADRADGQMTTARSLVAVTPDAQRTMYTSLGAAITLSKDDVDNDLIADAEVLLLEGYLFDSPQANEACHLALPAARKHATKTALSLSDAGCVERHLEEFRKVLDDGLDILLANEEEAKTLAGTGDVWSAVEWLKRDGLIAVVTRSENGSIVVDGGQTTEVAAVKPAQLEDTTGAGDMYAAGFLYGVTHGWSHADSGALGARLAAEAIAHLGARPRKDIKPLLQKAA</sequence>
<dbReference type="CDD" id="cd01168">
    <property type="entry name" value="adenosine_kinase"/>
    <property type="match status" value="1"/>
</dbReference>
<dbReference type="RefSeq" id="WP_027289646.1">
    <property type="nucleotide sequence ID" value="NZ_NRRE01000028.1"/>
</dbReference>
<dbReference type="InterPro" id="IPR029056">
    <property type="entry name" value="Ribokinase-like"/>
</dbReference>
<evidence type="ECO:0000313" key="5">
    <source>
        <dbReference type="EMBL" id="MBK1698676.1"/>
    </source>
</evidence>
<gene>
    <name evidence="5" type="ORF">CKO21_15620</name>
</gene>
<comment type="caution">
    <text evidence="5">The sequence shown here is derived from an EMBL/GenBank/DDBJ whole genome shotgun (WGS) entry which is preliminary data.</text>
</comment>
<dbReference type="Pfam" id="PF00294">
    <property type="entry name" value="PfkB"/>
    <property type="match status" value="1"/>
</dbReference>